<accession>A0A1X7UT88</accession>
<protein>
    <submittedName>
        <fullName evidence="1">Uncharacterized protein</fullName>
    </submittedName>
</protein>
<dbReference type="InParanoid" id="A0A1X7UT88"/>
<name>A0A1X7UT88_AMPQE</name>
<dbReference type="EnsemblMetazoa" id="Aqu2.1.30881_001">
    <property type="protein sequence ID" value="Aqu2.1.30881_001"/>
    <property type="gene ID" value="Aqu2.1.30881"/>
</dbReference>
<dbReference type="Proteomes" id="UP000007879">
    <property type="component" value="Unassembled WGS sequence"/>
</dbReference>
<dbReference type="AlphaFoldDB" id="A0A1X7UT88"/>
<proteinExistence type="predicted"/>
<reference evidence="2" key="1">
    <citation type="journal article" date="2010" name="Nature">
        <title>The Amphimedon queenslandica genome and the evolution of animal complexity.</title>
        <authorList>
            <person name="Srivastava M."/>
            <person name="Simakov O."/>
            <person name="Chapman J."/>
            <person name="Fahey B."/>
            <person name="Gauthier M.E."/>
            <person name="Mitros T."/>
            <person name="Richards G.S."/>
            <person name="Conaco C."/>
            <person name="Dacre M."/>
            <person name="Hellsten U."/>
            <person name="Larroux C."/>
            <person name="Putnam N.H."/>
            <person name="Stanke M."/>
            <person name="Adamska M."/>
            <person name="Darling A."/>
            <person name="Degnan S.M."/>
            <person name="Oakley T.H."/>
            <person name="Plachetzki D.C."/>
            <person name="Zhai Y."/>
            <person name="Adamski M."/>
            <person name="Calcino A."/>
            <person name="Cummins S.F."/>
            <person name="Goodstein D.M."/>
            <person name="Harris C."/>
            <person name="Jackson D.J."/>
            <person name="Leys S.P."/>
            <person name="Shu S."/>
            <person name="Woodcroft B.J."/>
            <person name="Vervoort M."/>
            <person name="Kosik K.S."/>
            <person name="Manning G."/>
            <person name="Degnan B.M."/>
            <person name="Rokhsar D.S."/>
        </authorList>
    </citation>
    <scope>NUCLEOTIDE SEQUENCE [LARGE SCALE GENOMIC DNA]</scope>
</reference>
<dbReference type="PANTHER" id="PTHR34204:SF2">
    <property type="entry name" value="RNA-BINDING ASCH DOMAIN PROTEIN"/>
    <property type="match status" value="1"/>
</dbReference>
<sequence>MAEDFSVLLKPFLITAIKELSSKSDSIFSTEQCLTLLDLTDHPSTSSESKSESVSTISSSDGLSLITGYPPYPLYNRLATVLAHWMKTGHCPVLDLPEMFLLNETAIIEIRKERIEGLTPKLKGAYSLWDFWSDDEKRFFLTETLQTLGMRGVMDLLGIRQTVGSVDVLPPSRETLLSSFVKLHCPPAKLTVGARALTKHHHRDDTTSWWGKATGSEDEKNKHALALIHRILDNATWINIHCLPHDLQVVEMRTVEGYGARWLLDGTEFRGFLEPQMEDGHAVGWRH</sequence>
<gene>
    <name evidence="1" type="primary">109582275</name>
</gene>
<dbReference type="EnsemblMetazoa" id="XM_019996924.1">
    <property type="protein sequence ID" value="XP_019852483.1"/>
    <property type="gene ID" value="LOC109582275"/>
</dbReference>
<dbReference type="PANTHER" id="PTHR34204">
    <property type="entry name" value="RNA-BINDING ASCH DOMAIN PROTEIN"/>
    <property type="match status" value="1"/>
</dbReference>
<evidence type="ECO:0000313" key="2">
    <source>
        <dbReference type="Proteomes" id="UP000007879"/>
    </source>
</evidence>
<reference evidence="1" key="2">
    <citation type="submission" date="2017-05" db="UniProtKB">
        <authorList>
            <consortium name="EnsemblMetazoa"/>
        </authorList>
    </citation>
    <scope>IDENTIFICATION</scope>
</reference>
<dbReference type="eggNOG" id="ENOG502QW79">
    <property type="taxonomic scope" value="Eukaryota"/>
</dbReference>
<organism evidence="1">
    <name type="scientific">Amphimedon queenslandica</name>
    <name type="common">Sponge</name>
    <dbReference type="NCBI Taxonomy" id="400682"/>
    <lineage>
        <taxon>Eukaryota</taxon>
        <taxon>Metazoa</taxon>
        <taxon>Porifera</taxon>
        <taxon>Demospongiae</taxon>
        <taxon>Heteroscleromorpha</taxon>
        <taxon>Haplosclerida</taxon>
        <taxon>Niphatidae</taxon>
        <taxon>Amphimedon</taxon>
    </lineage>
</organism>
<dbReference type="OrthoDB" id="112749at2759"/>
<evidence type="ECO:0000313" key="1">
    <source>
        <dbReference type="EnsemblMetazoa" id="Aqu2.1.30881_001"/>
    </source>
</evidence>
<keyword evidence="2" id="KW-1185">Reference proteome</keyword>
<dbReference type="KEGG" id="aqu:109582275"/>